<gene>
    <name evidence="2" type="ORF">E3O06_05625</name>
</gene>
<feature type="transmembrane region" description="Helical" evidence="1">
    <location>
        <begin position="85"/>
        <end position="108"/>
    </location>
</feature>
<dbReference type="Proteomes" id="UP000298173">
    <property type="component" value="Unassembled WGS sequence"/>
</dbReference>
<evidence type="ECO:0000313" key="3">
    <source>
        <dbReference type="Proteomes" id="UP000298173"/>
    </source>
</evidence>
<proteinExistence type="predicted"/>
<protein>
    <submittedName>
        <fullName evidence="2">Uncharacterized protein</fullName>
    </submittedName>
</protein>
<organism evidence="2 3">
    <name type="scientific">Cryobacterium glaciale</name>
    <dbReference type="NCBI Taxonomy" id="1259145"/>
    <lineage>
        <taxon>Bacteria</taxon>
        <taxon>Bacillati</taxon>
        <taxon>Actinomycetota</taxon>
        <taxon>Actinomycetes</taxon>
        <taxon>Micrococcales</taxon>
        <taxon>Microbacteriaceae</taxon>
        <taxon>Cryobacterium</taxon>
    </lineage>
</organism>
<dbReference type="RefSeq" id="WP_134501992.1">
    <property type="nucleotide sequence ID" value="NZ_SOEY01000008.1"/>
</dbReference>
<dbReference type="AlphaFoldDB" id="A0A4R8V1U0"/>
<accession>A0A4R8V1U0</accession>
<feature type="transmembrane region" description="Helical" evidence="1">
    <location>
        <begin position="32"/>
        <end position="50"/>
    </location>
</feature>
<keyword evidence="1" id="KW-0472">Membrane</keyword>
<reference evidence="2 3" key="1">
    <citation type="submission" date="2019-03" db="EMBL/GenBank/DDBJ databases">
        <title>Genomics of glacier-inhabiting Cryobacterium strains.</title>
        <authorList>
            <person name="Liu Q."/>
            <person name="Xin Y.-H."/>
        </authorList>
    </citation>
    <scope>NUCLEOTIDE SEQUENCE [LARGE SCALE GENOMIC DNA]</scope>
    <source>
        <strain evidence="2 3">HLT2-23</strain>
    </source>
</reference>
<sequence length="305" mass="33411">MAAVVMLLAVSTVVQRAFGPPSTSSKAELLAFLVIAFATAVLCIDAARVITSTEVNERLNTAYELVSSRQVRLDRITRSLPSYRWLIGTGIASVIILMLLPTAAQLVFQPDYASPETAQKYFDGLGNSVDTTLGIAVAMLLVRCFNFGLGLLVLLSNASSGPSKWKRKLMWFVITVPGALVIVAMTVDSEGSPLAFLVIVTLSNTIVYLALLRAWLQFVREEDPRHPRLTFGLHGLFRLVIARMYQGLIEGVKEDVKWLESVADRAQPALTQAVAGPAVPPPRSPTRNWYGRRMVARSTKHRSTS</sequence>
<keyword evidence="1" id="KW-1133">Transmembrane helix</keyword>
<evidence type="ECO:0000313" key="2">
    <source>
        <dbReference type="EMBL" id="TFB75305.1"/>
    </source>
</evidence>
<feature type="transmembrane region" description="Helical" evidence="1">
    <location>
        <begin position="193"/>
        <end position="216"/>
    </location>
</feature>
<dbReference type="EMBL" id="SOEY01000008">
    <property type="protein sequence ID" value="TFB75305.1"/>
    <property type="molecule type" value="Genomic_DNA"/>
</dbReference>
<keyword evidence="1" id="KW-0812">Transmembrane</keyword>
<dbReference type="OrthoDB" id="9882224at2"/>
<feature type="transmembrane region" description="Helical" evidence="1">
    <location>
        <begin position="169"/>
        <end position="187"/>
    </location>
</feature>
<feature type="transmembrane region" description="Helical" evidence="1">
    <location>
        <begin position="133"/>
        <end position="157"/>
    </location>
</feature>
<keyword evidence="3" id="KW-1185">Reference proteome</keyword>
<name>A0A4R8V1U0_9MICO</name>
<evidence type="ECO:0000256" key="1">
    <source>
        <dbReference type="SAM" id="Phobius"/>
    </source>
</evidence>
<comment type="caution">
    <text evidence="2">The sequence shown here is derived from an EMBL/GenBank/DDBJ whole genome shotgun (WGS) entry which is preliminary data.</text>
</comment>